<dbReference type="OrthoDB" id="46836at2759"/>
<dbReference type="PANTHER" id="PTHR13343">
    <property type="entry name" value="CREG1 PROTEIN"/>
    <property type="match status" value="1"/>
</dbReference>
<feature type="transmembrane region" description="Helical" evidence="7">
    <location>
        <begin position="92"/>
        <end position="115"/>
    </location>
</feature>
<dbReference type="Pfam" id="PF13883">
    <property type="entry name" value="CREG_beta-barrel"/>
    <property type="match status" value="1"/>
</dbReference>
<keyword evidence="3" id="KW-0964">Secreted</keyword>
<reference evidence="9" key="1">
    <citation type="submission" date="2020-07" db="EMBL/GenBank/DDBJ databases">
        <title>The High-quality genome of the commercially important snow crab, Chionoecetes opilio.</title>
        <authorList>
            <person name="Jeong J.-H."/>
            <person name="Ryu S."/>
        </authorList>
    </citation>
    <scope>NUCLEOTIDE SEQUENCE</scope>
    <source>
        <strain evidence="9">MADBK_172401_WGS</strain>
        <tissue evidence="9">Digestive gland</tissue>
    </source>
</reference>
<dbReference type="Proteomes" id="UP000770661">
    <property type="component" value="Unassembled WGS sequence"/>
</dbReference>
<evidence type="ECO:0000313" key="9">
    <source>
        <dbReference type="EMBL" id="KAG0714749.1"/>
    </source>
</evidence>
<feature type="compositionally biased region" description="Polar residues" evidence="6">
    <location>
        <begin position="23"/>
        <end position="37"/>
    </location>
</feature>
<proteinExistence type="inferred from homology"/>
<dbReference type="Gene3D" id="2.30.110.10">
    <property type="entry name" value="Electron Transport, Fmn-binding Protein, Chain A"/>
    <property type="match status" value="1"/>
</dbReference>
<evidence type="ECO:0000256" key="6">
    <source>
        <dbReference type="SAM" id="MobiDB-lite"/>
    </source>
</evidence>
<name>A0A8J4Y0L2_CHIOP</name>
<organism evidence="9 10">
    <name type="scientific">Chionoecetes opilio</name>
    <name type="common">Atlantic snow crab</name>
    <name type="synonym">Cancer opilio</name>
    <dbReference type="NCBI Taxonomy" id="41210"/>
    <lineage>
        <taxon>Eukaryota</taxon>
        <taxon>Metazoa</taxon>
        <taxon>Ecdysozoa</taxon>
        <taxon>Arthropoda</taxon>
        <taxon>Crustacea</taxon>
        <taxon>Multicrustacea</taxon>
        <taxon>Malacostraca</taxon>
        <taxon>Eumalacostraca</taxon>
        <taxon>Eucarida</taxon>
        <taxon>Decapoda</taxon>
        <taxon>Pleocyemata</taxon>
        <taxon>Brachyura</taxon>
        <taxon>Eubrachyura</taxon>
        <taxon>Majoidea</taxon>
        <taxon>Majidae</taxon>
        <taxon>Chionoecetes</taxon>
    </lineage>
</organism>
<evidence type="ECO:0000256" key="5">
    <source>
        <dbReference type="ARBA" id="ARBA00023180"/>
    </source>
</evidence>
<keyword evidence="7" id="KW-0812">Transmembrane</keyword>
<dbReference type="AlphaFoldDB" id="A0A8J4Y0L2"/>
<keyword evidence="5" id="KW-0325">Glycoprotein</keyword>
<dbReference type="InterPro" id="IPR055343">
    <property type="entry name" value="CREG_beta-barrel"/>
</dbReference>
<keyword evidence="4" id="KW-0732">Signal</keyword>
<evidence type="ECO:0000259" key="8">
    <source>
        <dbReference type="Pfam" id="PF13883"/>
    </source>
</evidence>
<evidence type="ECO:0000256" key="7">
    <source>
        <dbReference type="SAM" id="Phobius"/>
    </source>
</evidence>
<dbReference type="GO" id="GO:0005615">
    <property type="term" value="C:extracellular space"/>
    <property type="evidence" value="ECO:0007669"/>
    <property type="project" value="TreeGrafter"/>
</dbReference>
<dbReference type="EMBL" id="JACEEZ010020285">
    <property type="protein sequence ID" value="KAG0714749.1"/>
    <property type="molecule type" value="Genomic_DNA"/>
</dbReference>
<protein>
    <submittedName>
        <fullName evidence="9">Protein CREG1</fullName>
    </submittedName>
</protein>
<evidence type="ECO:0000256" key="2">
    <source>
        <dbReference type="ARBA" id="ARBA00009230"/>
    </source>
</evidence>
<comment type="subcellular location">
    <subcellularLocation>
        <location evidence="1">Secreted</location>
    </subcellularLocation>
</comment>
<evidence type="ECO:0000256" key="4">
    <source>
        <dbReference type="ARBA" id="ARBA00022729"/>
    </source>
</evidence>
<comment type="similarity">
    <text evidence="2">Belongs to the CREG family.</text>
</comment>
<evidence type="ECO:0000256" key="3">
    <source>
        <dbReference type="ARBA" id="ARBA00022525"/>
    </source>
</evidence>
<dbReference type="GO" id="GO:0005737">
    <property type="term" value="C:cytoplasm"/>
    <property type="evidence" value="ECO:0007669"/>
    <property type="project" value="UniProtKB-ARBA"/>
</dbReference>
<keyword evidence="7" id="KW-1133">Transmembrane helix</keyword>
<keyword evidence="7" id="KW-0472">Membrane</keyword>
<dbReference type="FunFam" id="2.30.110.10:FF:000004">
    <property type="entry name" value="Cellular repressor of E1A-stimulated genes 1"/>
    <property type="match status" value="1"/>
</dbReference>
<dbReference type="SUPFAM" id="SSF50475">
    <property type="entry name" value="FMN-binding split barrel"/>
    <property type="match status" value="1"/>
</dbReference>
<sequence>MEMKEKKIIMKNVDKLNQNTRMASISRSKTITTQSRRGNLGKTADHKSDETKKEKRELERHTANMSKLEPPYSALGHHYTMKGELPTHKCRYFFFGFIIALVLILMSGSLFQLYLHHNRVTSSSGAQIHTWPGPPPYDQVARVARYVVHISEWASIATVSTAGPIAGYPFGNIISMSDGPVAKASGTPYAYITRMDLSGKDLMKNPRATLSMSEAQSDYCQAHDLDPEDPRCARVLLTGTMVEVMNGTAEADFARSALFSRHPAMESWPIGHHWIIVKLNIAHIYVLDFYGGANEVDVVDYYNAEV</sequence>
<feature type="domain" description="CREG-like beta-barrel" evidence="8">
    <location>
        <begin position="135"/>
        <end position="303"/>
    </location>
</feature>
<dbReference type="GO" id="GO:0012505">
    <property type="term" value="C:endomembrane system"/>
    <property type="evidence" value="ECO:0007669"/>
    <property type="project" value="UniProtKB-ARBA"/>
</dbReference>
<comment type="caution">
    <text evidence="9">The sequence shown here is derived from an EMBL/GenBank/DDBJ whole genome shotgun (WGS) entry which is preliminary data.</text>
</comment>
<keyword evidence="10" id="KW-1185">Reference proteome</keyword>
<accession>A0A8J4Y0L2</accession>
<dbReference type="PANTHER" id="PTHR13343:SF17">
    <property type="entry name" value="CELLULAR REPRESSOR OF E1A-STIMULATED GENES, ISOFORM A"/>
    <property type="match status" value="1"/>
</dbReference>
<gene>
    <name evidence="9" type="primary">CREG1</name>
    <name evidence="9" type="ORF">GWK47_013547</name>
</gene>
<evidence type="ECO:0000313" key="10">
    <source>
        <dbReference type="Proteomes" id="UP000770661"/>
    </source>
</evidence>
<evidence type="ECO:0000256" key="1">
    <source>
        <dbReference type="ARBA" id="ARBA00004613"/>
    </source>
</evidence>
<feature type="region of interest" description="Disordered" evidence="6">
    <location>
        <begin position="23"/>
        <end position="62"/>
    </location>
</feature>
<dbReference type="InterPro" id="IPR012349">
    <property type="entry name" value="Split_barrel_FMN-bd"/>
</dbReference>
<feature type="compositionally biased region" description="Basic and acidic residues" evidence="6">
    <location>
        <begin position="43"/>
        <end position="62"/>
    </location>
</feature>